<dbReference type="Proteomes" id="UP000041254">
    <property type="component" value="Unassembled WGS sequence"/>
</dbReference>
<name>A0A0G4FZ59_VITBC</name>
<dbReference type="AlphaFoldDB" id="A0A0G4FZ59"/>
<sequence>MMRLGIVAVAIVFCGAGLAAARGPREKQASCVLPPEIITTNICNVTTEPIGTYLNVSDAAIVSDAIELTCLEGAPLDQIVNFNVTFTTTTGVTIDGEDVELVDTVDCRVPVICRAAATEESGTSVKCLGGHLDKSSSEKPIR</sequence>
<evidence type="ECO:0000256" key="1">
    <source>
        <dbReference type="SAM" id="SignalP"/>
    </source>
</evidence>
<dbReference type="InParanoid" id="A0A0G4FZ59"/>
<gene>
    <name evidence="2" type="ORF">Vbra_1389</name>
</gene>
<dbReference type="EMBL" id="CDMY01000526">
    <property type="protein sequence ID" value="CEM20369.1"/>
    <property type="molecule type" value="Genomic_DNA"/>
</dbReference>
<accession>A0A0G4FZ59</accession>
<protein>
    <submittedName>
        <fullName evidence="2">Uncharacterized protein</fullName>
    </submittedName>
</protein>
<evidence type="ECO:0000313" key="2">
    <source>
        <dbReference type="EMBL" id="CEM20369.1"/>
    </source>
</evidence>
<feature type="signal peptide" evidence="1">
    <location>
        <begin position="1"/>
        <end position="21"/>
    </location>
</feature>
<keyword evidence="3" id="KW-1185">Reference proteome</keyword>
<feature type="chain" id="PRO_5005189446" evidence="1">
    <location>
        <begin position="22"/>
        <end position="142"/>
    </location>
</feature>
<proteinExistence type="predicted"/>
<keyword evidence="1" id="KW-0732">Signal</keyword>
<dbReference type="VEuPathDB" id="CryptoDB:Vbra_1389"/>
<evidence type="ECO:0000313" key="3">
    <source>
        <dbReference type="Proteomes" id="UP000041254"/>
    </source>
</evidence>
<organism evidence="2 3">
    <name type="scientific">Vitrella brassicaformis (strain CCMP3155)</name>
    <dbReference type="NCBI Taxonomy" id="1169540"/>
    <lineage>
        <taxon>Eukaryota</taxon>
        <taxon>Sar</taxon>
        <taxon>Alveolata</taxon>
        <taxon>Colpodellida</taxon>
        <taxon>Vitrellaceae</taxon>
        <taxon>Vitrella</taxon>
    </lineage>
</organism>
<reference evidence="2 3" key="1">
    <citation type="submission" date="2014-11" db="EMBL/GenBank/DDBJ databases">
        <authorList>
            <person name="Zhu J."/>
            <person name="Qi W."/>
            <person name="Song R."/>
        </authorList>
    </citation>
    <scope>NUCLEOTIDE SEQUENCE [LARGE SCALE GENOMIC DNA]</scope>
</reference>